<dbReference type="Proteomes" id="UP000799423">
    <property type="component" value="Unassembled WGS sequence"/>
</dbReference>
<name>A0A6A7B4M3_9PLEO</name>
<protein>
    <submittedName>
        <fullName evidence="1">Uncharacterized protein</fullName>
    </submittedName>
</protein>
<accession>A0A6A7B4M3</accession>
<dbReference type="AlphaFoldDB" id="A0A6A7B4M3"/>
<sequence>MSPNGPRCLKSPSRPWRPRLVHGCPTIKACPGACRGGRVCCDAGAHLPSLLHGLLGSWRSCPPLPDKMTSTSILLSTSSSPLLRYTHTPTLVSTLSASQRSLGLALCRQRSRHEAAPGCCPHRRHRVCHLACCSSKKVSTSIPSHLVRSLPSRQVNVCVIPRLPLTTLQRSSELLATSPLRSSSPRRRIPSLSVHRMPSTALLAPRWFRRQLPLSASRPPSARSLRLLLELYLLS</sequence>
<reference evidence="1" key="1">
    <citation type="submission" date="2020-01" db="EMBL/GenBank/DDBJ databases">
        <authorList>
            <consortium name="DOE Joint Genome Institute"/>
            <person name="Haridas S."/>
            <person name="Albert R."/>
            <person name="Binder M."/>
            <person name="Bloem J."/>
            <person name="Labutti K."/>
            <person name="Salamov A."/>
            <person name="Andreopoulos B."/>
            <person name="Baker S.E."/>
            <person name="Barry K."/>
            <person name="Bills G."/>
            <person name="Bluhm B.H."/>
            <person name="Cannon C."/>
            <person name="Castanera R."/>
            <person name="Culley D.E."/>
            <person name="Daum C."/>
            <person name="Ezra D."/>
            <person name="Gonzalez J.B."/>
            <person name="Henrissat B."/>
            <person name="Kuo A."/>
            <person name="Liang C."/>
            <person name="Lipzen A."/>
            <person name="Lutzoni F."/>
            <person name="Magnuson J."/>
            <person name="Mondo S."/>
            <person name="Nolan M."/>
            <person name="Ohm R."/>
            <person name="Pangilinan J."/>
            <person name="Park H.-J."/>
            <person name="Ramirez L."/>
            <person name="Alfaro M."/>
            <person name="Sun H."/>
            <person name="Tritt A."/>
            <person name="Yoshinaga Y."/>
            <person name="Zwiers L.-H."/>
            <person name="Turgeon B.G."/>
            <person name="Goodwin S.B."/>
            <person name="Spatafora J.W."/>
            <person name="Crous P.W."/>
            <person name="Grigoriev I.V."/>
        </authorList>
    </citation>
    <scope>NUCLEOTIDE SEQUENCE</scope>
    <source>
        <strain evidence="1">IPT5</strain>
    </source>
</reference>
<keyword evidence="2" id="KW-1185">Reference proteome</keyword>
<gene>
    <name evidence="1" type="ORF">T440DRAFT_132775</name>
</gene>
<proteinExistence type="predicted"/>
<evidence type="ECO:0000313" key="1">
    <source>
        <dbReference type="EMBL" id="KAF2849268.1"/>
    </source>
</evidence>
<evidence type="ECO:0000313" key="2">
    <source>
        <dbReference type="Proteomes" id="UP000799423"/>
    </source>
</evidence>
<dbReference type="EMBL" id="MU006312">
    <property type="protein sequence ID" value="KAF2849268.1"/>
    <property type="molecule type" value="Genomic_DNA"/>
</dbReference>
<organism evidence="1 2">
    <name type="scientific">Plenodomus tracheiphilus IPT5</name>
    <dbReference type="NCBI Taxonomy" id="1408161"/>
    <lineage>
        <taxon>Eukaryota</taxon>
        <taxon>Fungi</taxon>
        <taxon>Dikarya</taxon>
        <taxon>Ascomycota</taxon>
        <taxon>Pezizomycotina</taxon>
        <taxon>Dothideomycetes</taxon>
        <taxon>Pleosporomycetidae</taxon>
        <taxon>Pleosporales</taxon>
        <taxon>Pleosporineae</taxon>
        <taxon>Leptosphaeriaceae</taxon>
        <taxon>Plenodomus</taxon>
    </lineage>
</organism>